<evidence type="ECO:0000256" key="1">
    <source>
        <dbReference type="ARBA" id="ARBA00004555"/>
    </source>
</evidence>
<comment type="subcellular location">
    <subcellularLocation>
        <location evidence="1">Golgi apparatus</location>
    </subcellularLocation>
</comment>
<evidence type="ECO:0000256" key="3">
    <source>
        <dbReference type="ARBA" id="ARBA00022603"/>
    </source>
</evidence>
<dbReference type="GO" id="GO:0048211">
    <property type="term" value="P:Golgi vesicle docking"/>
    <property type="evidence" value="ECO:0007669"/>
    <property type="project" value="TreeGrafter"/>
</dbReference>
<keyword evidence="4 10" id="KW-0808">Transferase</keyword>
<evidence type="ECO:0000256" key="2">
    <source>
        <dbReference type="ARBA" id="ARBA00011925"/>
    </source>
</evidence>
<feature type="compositionally biased region" description="Polar residues" evidence="12">
    <location>
        <begin position="985"/>
        <end position="996"/>
    </location>
</feature>
<evidence type="ECO:0000313" key="16">
    <source>
        <dbReference type="EMBL" id="KAK4455566.1"/>
    </source>
</evidence>
<dbReference type="PROSITE" id="PS51678">
    <property type="entry name" value="SAM_MT_PRMT"/>
    <property type="match status" value="1"/>
</dbReference>
<dbReference type="PANTHER" id="PTHR10013">
    <property type="entry name" value="GENERAL VESICULAR TRANSPORT FACTOR P115"/>
    <property type="match status" value="1"/>
</dbReference>
<evidence type="ECO:0000259" key="15">
    <source>
        <dbReference type="Pfam" id="PF22528"/>
    </source>
</evidence>
<feature type="compositionally biased region" description="Acidic residues" evidence="12">
    <location>
        <begin position="962"/>
        <end position="973"/>
    </location>
</feature>
<dbReference type="GO" id="GO:0012507">
    <property type="term" value="C:ER to Golgi transport vesicle membrane"/>
    <property type="evidence" value="ECO:0007669"/>
    <property type="project" value="TreeGrafter"/>
</dbReference>
<dbReference type="GO" id="GO:0035242">
    <property type="term" value="F:protein-arginine omega-N asymmetric methyltransferase activity"/>
    <property type="evidence" value="ECO:0007669"/>
    <property type="project" value="UniProtKB-EC"/>
</dbReference>
<feature type="domain" description="Vesicle tethering protein Uso1/P115-like head" evidence="13">
    <location>
        <begin position="339"/>
        <end position="649"/>
    </location>
</feature>
<dbReference type="Pfam" id="PF04869">
    <property type="entry name" value="Uso1_p115_head"/>
    <property type="match status" value="1"/>
</dbReference>
<protein>
    <recommendedName>
        <fullName evidence="2">type I protein arginine methyltransferase</fullName>
        <ecNumber evidence="2">2.1.1.319</ecNumber>
    </recommendedName>
</protein>
<comment type="caution">
    <text evidence="16">The sequence shown here is derived from an EMBL/GenBank/DDBJ whole genome shotgun (WGS) entry which is preliminary data.</text>
</comment>
<dbReference type="GO" id="GO:0048280">
    <property type="term" value="P:vesicle fusion with Golgi apparatus"/>
    <property type="evidence" value="ECO:0007669"/>
    <property type="project" value="InterPro"/>
</dbReference>
<dbReference type="InterPro" id="IPR055135">
    <property type="entry name" value="PRMT_dom"/>
</dbReference>
<proteinExistence type="predicted"/>
<dbReference type="GO" id="GO:0000139">
    <property type="term" value="C:Golgi membrane"/>
    <property type="evidence" value="ECO:0007669"/>
    <property type="project" value="InterPro"/>
</dbReference>
<dbReference type="CDD" id="cd02440">
    <property type="entry name" value="AdoMet_MTases"/>
    <property type="match status" value="1"/>
</dbReference>
<dbReference type="Pfam" id="PF13649">
    <property type="entry name" value="Methyltransf_25"/>
    <property type="match status" value="1"/>
</dbReference>
<dbReference type="FunFam" id="1.25.10.10:FF:000296">
    <property type="entry name" value="Related to transport protein USO1"/>
    <property type="match status" value="1"/>
</dbReference>
<dbReference type="SUPFAM" id="SSF53335">
    <property type="entry name" value="S-adenosyl-L-methionine-dependent methyltransferases"/>
    <property type="match status" value="1"/>
</dbReference>
<evidence type="ECO:0000256" key="9">
    <source>
        <dbReference type="ARBA" id="ARBA00049303"/>
    </source>
</evidence>
<dbReference type="InterPro" id="IPR029063">
    <property type="entry name" value="SAM-dependent_MTases_sf"/>
</dbReference>
<feature type="region of interest" description="Disordered" evidence="12">
    <location>
        <begin position="959"/>
        <end position="1000"/>
    </location>
</feature>
<dbReference type="FunFam" id="3.40.50.150:FF:000003">
    <property type="entry name" value="Blast:Protein arginine N-methyltransferase 1"/>
    <property type="match status" value="1"/>
</dbReference>
<evidence type="ECO:0000256" key="4">
    <source>
        <dbReference type="ARBA" id="ARBA00022679"/>
    </source>
</evidence>
<evidence type="ECO:0000313" key="17">
    <source>
        <dbReference type="Proteomes" id="UP001321760"/>
    </source>
</evidence>
<dbReference type="InterPro" id="IPR006953">
    <property type="entry name" value="Vesicle_Uso1_P115_head"/>
</dbReference>
<dbReference type="GO" id="GO:0032259">
    <property type="term" value="P:methylation"/>
    <property type="evidence" value="ECO:0007669"/>
    <property type="project" value="UniProtKB-KW"/>
</dbReference>
<organism evidence="16 17">
    <name type="scientific">Podospora aff. communis PSN243</name>
    <dbReference type="NCBI Taxonomy" id="3040156"/>
    <lineage>
        <taxon>Eukaryota</taxon>
        <taxon>Fungi</taxon>
        <taxon>Dikarya</taxon>
        <taxon>Ascomycota</taxon>
        <taxon>Pezizomycotina</taxon>
        <taxon>Sordariomycetes</taxon>
        <taxon>Sordariomycetidae</taxon>
        <taxon>Sordariales</taxon>
        <taxon>Podosporaceae</taxon>
        <taxon>Podospora</taxon>
    </lineage>
</organism>
<evidence type="ECO:0000256" key="5">
    <source>
        <dbReference type="ARBA" id="ARBA00022691"/>
    </source>
</evidence>
<reference evidence="16" key="2">
    <citation type="submission" date="2023-05" db="EMBL/GenBank/DDBJ databases">
        <authorList>
            <consortium name="Lawrence Berkeley National Laboratory"/>
            <person name="Steindorff A."/>
            <person name="Hensen N."/>
            <person name="Bonometti L."/>
            <person name="Westerberg I."/>
            <person name="Brannstrom I.O."/>
            <person name="Guillou S."/>
            <person name="Cros-Aarteil S."/>
            <person name="Calhoun S."/>
            <person name="Haridas S."/>
            <person name="Kuo A."/>
            <person name="Mondo S."/>
            <person name="Pangilinan J."/>
            <person name="Riley R."/>
            <person name="Labutti K."/>
            <person name="Andreopoulos B."/>
            <person name="Lipzen A."/>
            <person name="Chen C."/>
            <person name="Yanf M."/>
            <person name="Daum C."/>
            <person name="Ng V."/>
            <person name="Clum A."/>
            <person name="Ohm R."/>
            <person name="Martin F."/>
            <person name="Silar P."/>
            <person name="Natvig D."/>
            <person name="Lalanne C."/>
            <person name="Gautier V."/>
            <person name="Ament-Velasquez S.L."/>
            <person name="Kruys A."/>
            <person name="Hutchinson M.I."/>
            <person name="Powell A.J."/>
            <person name="Barry K."/>
            <person name="Miller A.N."/>
            <person name="Grigoriev I.V."/>
            <person name="Debuchy R."/>
            <person name="Gladieux P."/>
            <person name="Thoren M.H."/>
            <person name="Johannesson H."/>
        </authorList>
    </citation>
    <scope>NUCLEOTIDE SEQUENCE</scope>
    <source>
        <strain evidence="16">PSN243</strain>
    </source>
</reference>
<evidence type="ECO:0000256" key="10">
    <source>
        <dbReference type="PROSITE-ProRule" id="PRU01015"/>
    </source>
</evidence>
<evidence type="ECO:0000256" key="12">
    <source>
        <dbReference type="SAM" id="MobiDB-lite"/>
    </source>
</evidence>
<evidence type="ECO:0000259" key="14">
    <source>
        <dbReference type="Pfam" id="PF13649"/>
    </source>
</evidence>
<accession>A0AAV9H6U6</accession>
<reference evidence="16" key="1">
    <citation type="journal article" date="2023" name="Mol. Phylogenet. Evol.">
        <title>Genome-scale phylogeny and comparative genomics of the fungal order Sordariales.</title>
        <authorList>
            <person name="Hensen N."/>
            <person name="Bonometti L."/>
            <person name="Westerberg I."/>
            <person name="Brannstrom I.O."/>
            <person name="Guillou S."/>
            <person name="Cros-Aarteil S."/>
            <person name="Calhoun S."/>
            <person name="Haridas S."/>
            <person name="Kuo A."/>
            <person name="Mondo S."/>
            <person name="Pangilinan J."/>
            <person name="Riley R."/>
            <person name="LaButti K."/>
            <person name="Andreopoulos B."/>
            <person name="Lipzen A."/>
            <person name="Chen C."/>
            <person name="Yan M."/>
            <person name="Daum C."/>
            <person name="Ng V."/>
            <person name="Clum A."/>
            <person name="Steindorff A."/>
            <person name="Ohm R.A."/>
            <person name="Martin F."/>
            <person name="Silar P."/>
            <person name="Natvig D.O."/>
            <person name="Lalanne C."/>
            <person name="Gautier V."/>
            <person name="Ament-Velasquez S.L."/>
            <person name="Kruys A."/>
            <person name="Hutchinson M.I."/>
            <person name="Powell A.J."/>
            <person name="Barry K."/>
            <person name="Miller A.N."/>
            <person name="Grigoriev I.V."/>
            <person name="Debuchy R."/>
            <person name="Gladieux P."/>
            <person name="Hiltunen Thoren M."/>
            <person name="Johannesson H."/>
        </authorList>
    </citation>
    <scope>NUCLEOTIDE SEQUENCE</scope>
    <source>
        <strain evidence="16">PSN243</strain>
    </source>
</reference>
<dbReference type="FunFam" id="2.70.160.11:FF:000016">
    <property type="entry name" value="Protein arginine methyltransferase RmtB"/>
    <property type="match status" value="1"/>
</dbReference>
<evidence type="ECO:0000256" key="7">
    <source>
        <dbReference type="ARBA" id="ARBA00023054"/>
    </source>
</evidence>
<evidence type="ECO:0000259" key="13">
    <source>
        <dbReference type="Pfam" id="PF04869"/>
    </source>
</evidence>
<dbReference type="InterPro" id="IPR011989">
    <property type="entry name" value="ARM-like"/>
</dbReference>
<evidence type="ECO:0000256" key="8">
    <source>
        <dbReference type="ARBA" id="ARBA00047384"/>
    </source>
</evidence>
<dbReference type="GO" id="GO:0006886">
    <property type="term" value="P:intracellular protein transport"/>
    <property type="evidence" value="ECO:0007669"/>
    <property type="project" value="InterPro"/>
</dbReference>
<keyword evidence="3 10" id="KW-0489">Methyltransferase</keyword>
<dbReference type="Gene3D" id="1.25.10.10">
    <property type="entry name" value="Leucine-rich Repeat Variant"/>
    <property type="match status" value="1"/>
</dbReference>
<dbReference type="PANTHER" id="PTHR10013:SF0">
    <property type="entry name" value="GENERAL VESICULAR TRANSPORT FACTOR P115"/>
    <property type="match status" value="1"/>
</dbReference>
<gene>
    <name evidence="16" type="ORF">QBC34DRAFT_481536</name>
</gene>
<evidence type="ECO:0000256" key="11">
    <source>
        <dbReference type="SAM" id="Coils"/>
    </source>
</evidence>
<dbReference type="InterPro" id="IPR024095">
    <property type="entry name" value="Vesicle_P115"/>
</dbReference>
<dbReference type="SUPFAM" id="SSF48371">
    <property type="entry name" value="ARM repeat"/>
    <property type="match status" value="1"/>
</dbReference>
<comment type="catalytic activity">
    <reaction evidence="9">
        <text>L-arginyl-[protein] + S-adenosyl-L-methionine = N(omega)-methyl-L-arginyl-[protein] + S-adenosyl-L-homocysteine + H(+)</text>
        <dbReference type="Rhea" id="RHEA:48100"/>
        <dbReference type="Rhea" id="RHEA-COMP:10532"/>
        <dbReference type="Rhea" id="RHEA-COMP:11990"/>
        <dbReference type="ChEBI" id="CHEBI:15378"/>
        <dbReference type="ChEBI" id="CHEBI:29965"/>
        <dbReference type="ChEBI" id="CHEBI:57856"/>
        <dbReference type="ChEBI" id="CHEBI:59789"/>
        <dbReference type="ChEBI" id="CHEBI:65280"/>
    </reaction>
    <physiologicalReaction direction="left-to-right" evidence="9">
        <dbReference type="Rhea" id="RHEA:48101"/>
    </physiologicalReaction>
</comment>
<keyword evidence="6" id="KW-0333">Golgi apparatus</keyword>
<keyword evidence="5 10" id="KW-0949">S-adenosyl-L-methionine</keyword>
<dbReference type="EC" id="2.1.1.319" evidence="2"/>
<feature type="compositionally biased region" description="Basic and acidic residues" evidence="12">
    <location>
        <begin position="1169"/>
        <end position="1183"/>
    </location>
</feature>
<sequence>MFSTITTAPAKQSVSETIAVYSGRLTTSTLLEDRRSAILGLRSFAKQFPASVASGALRGLIGSLSKDGEDVDTVKIVLETLLMLFSPNQDSPEASEEIALWLADEFTQRQENITLLLDFLDTTDFYSRLYSLQLLAAILSARTERTEECILVAPMGIPRLVAALDDRREAIRNEAISLLTDLTPASIDIQKLIAFEKGFERVFGIINEEGGLVDGARVVEDCLILLANLLRLNASNQSMFREMGFIAQLGRLLQAAYKGDESGQEISQWAEAQRNRNIYALLAVIRLFLIAGAVGTSQNQIAFLGGVLENTLQLAFTRTVELPIRTEALVACADMIRGNAGMQERFAGLQVPSPLADLANGQGPQANGVPKVFVIDGLLDIILALSSLQAFDLRMAACQCLKAYFYKHAEIRKHFLTRAIHGHKIKADELTNVFTTLLQPLPEAVAADPYRYWFAAVLMLHLVHENPETKALAMAVTEGDEASGEEVVTSIQTLAAHLISTVAKAEDPRVIIGYLMVLLCWLFEDLDGVNDFLDEFTNLQGIIQAAIENPNGDVIVQGLSAMLAGVVYEFSTKDSPVPRATVRDMILTRMGRDRYVDKLAKLRSHPLMRDFEVLPQKLLDPLDGLPEVFLDDTFVEFFKDNYSRILRAIDREPGLEISVVTNGVQKGISRELVDSLRLEVLQKDEALKAMDAEKSSLSSRLGQAQADERRAKDEAAAAVARANAAAESLRSQLTAKDRLLQTASDTTNTIRTQLSQEQEAHHKAKAEMSRLKNVNDGLQRYHDEEMNMMKAKLRAREEELNAKLRAKEEELSKKLQAQEQEFTKTLAAKEDEHQRALDTQRKTSELESERVRRRIEAEMADLKATKSRIEVDLMKANKAKVTAEAKVVELEGKVKGVAAELEGVREKMKVLEGALRKEVDGKEEERRAVQGELDDLLIVFSDLEEKAEKYKERLKALGESVSDGEDEDDEDDTIKEGKTKMSESYPHSNSDTTSSGDENEWLDANVDDEHEEQLSIISLVDDKVFHDVVAMLAYCKEQTGLDFLGTRDRLGLDFHGMVKLINFVRKRVHEGKAVPGQIEAKDLEDDGLLKPVLEDDALILCLDDLPEAGEEKGGEKKEEAPPQVDVLLRKNAELQAELEQLAKQFNNYRLAVQKTLDQRWQADEEPDDAAPKDKKGAVEAEGSAKKKDESSYYFESYAHNDIHEVMLKDAVRTDAYRDFIYGNKDLFAGKTVLDIGCGTGILSMFCAKAGASRVIAVDRSDILDKARENIFHNGLDSIITCVKGCIEDVVLPVTQVDIIVSEWMGYALLYEAMLPSVLYARDKYLAPGGLLVPSHCNMWIAPISDSEYVADHITYWRDVYGFDFQAMQQNIYADSRVEVAPPSTVIGTPSMYGFLDLHTIKTSELVFKHKWESTLLSDSFSAGDSQDGFLVWFDMFFARSRDEPSITPTTTAQEWTAGGKTKEDRVAFTTGPFSTATHWKQIMFLIDPKKKQIKKLDESDKGKKIGGEIEYLTADGHARGLEIKISWAVEGDEEQEQMWLLH</sequence>
<dbReference type="GO" id="GO:0006888">
    <property type="term" value="P:endoplasmic reticulum to Golgi vesicle-mediated transport"/>
    <property type="evidence" value="ECO:0007669"/>
    <property type="project" value="TreeGrafter"/>
</dbReference>
<feature type="domain" description="Protein arginine N-methyltransferase" evidence="15">
    <location>
        <begin position="1336"/>
        <end position="1531"/>
    </location>
</feature>
<feature type="region of interest" description="Disordered" evidence="12">
    <location>
        <begin position="1160"/>
        <end position="1183"/>
    </location>
</feature>
<dbReference type="GO" id="GO:0005795">
    <property type="term" value="C:Golgi stack"/>
    <property type="evidence" value="ECO:0007669"/>
    <property type="project" value="TreeGrafter"/>
</dbReference>
<keyword evidence="7 11" id="KW-0175">Coiled coil</keyword>
<feature type="coiled-coil region" evidence="11">
    <location>
        <begin position="712"/>
        <end position="907"/>
    </location>
</feature>
<dbReference type="Gene3D" id="2.70.160.11">
    <property type="entry name" value="Hnrnp arginine n-methyltransferase1"/>
    <property type="match status" value="1"/>
</dbReference>
<feature type="domain" description="Methyltransferase" evidence="14">
    <location>
        <begin position="1232"/>
        <end position="1329"/>
    </location>
</feature>
<dbReference type="EMBL" id="MU865914">
    <property type="protein sequence ID" value="KAK4455566.1"/>
    <property type="molecule type" value="Genomic_DNA"/>
</dbReference>
<name>A0AAV9H6U6_9PEZI</name>
<dbReference type="Gene3D" id="3.40.50.150">
    <property type="entry name" value="Vaccinia Virus protein VP39"/>
    <property type="match status" value="1"/>
</dbReference>
<dbReference type="InterPro" id="IPR025799">
    <property type="entry name" value="Arg_MeTrfase"/>
</dbReference>
<keyword evidence="17" id="KW-1185">Reference proteome</keyword>
<evidence type="ECO:0000256" key="6">
    <source>
        <dbReference type="ARBA" id="ARBA00023034"/>
    </source>
</evidence>
<feature type="coiled-coil region" evidence="11">
    <location>
        <begin position="1124"/>
        <end position="1158"/>
    </location>
</feature>
<dbReference type="Proteomes" id="UP001321760">
    <property type="component" value="Unassembled WGS sequence"/>
</dbReference>
<dbReference type="InterPro" id="IPR016024">
    <property type="entry name" value="ARM-type_fold"/>
</dbReference>
<dbReference type="CDD" id="cd22265">
    <property type="entry name" value="UDM1_RNF168"/>
    <property type="match status" value="1"/>
</dbReference>
<comment type="catalytic activity">
    <reaction evidence="8">
        <text>L-arginyl-[protein] + 2 S-adenosyl-L-methionine = N(omega),N(omega)-dimethyl-L-arginyl-[protein] + 2 S-adenosyl-L-homocysteine + 2 H(+)</text>
        <dbReference type="Rhea" id="RHEA:48096"/>
        <dbReference type="Rhea" id="RHEA-COMP:10532"/>
        <dbReference type="Rhea" id="RHEA-COMP:11991"/>
        <dbReference type="ChEBI" id="CHEBI:15378"/>
        <dbReference type="ChEBI" id="CHEBI:29965"/>
        <dbReference type="ChEBI" id="CHEBI:57856"/>
        <dbReference type="ChEBI" id="CHEBI:59789"/>
        <dbReference type="ChEBI" id="CHEBI:61897"/>
        <dbReference type="EC" id="2.1.1.319"/>
    </reaction>
    <physiologicalReaction direction="left-to-right" evidence="8">
        <dbReference type="Rhea" id="RHEA:48097"/>
    </physiologicalReaction>
</comment>
<dbReference type="Pfam" id="PF22528">
    <property type="entry name" value="PRMT_C"/>
    <property type="match status" value="1"/>
</dbReference>
<dbReference type="GO" id="GO:0005783">
    <property type="term" value="C:endoplasmic reticulum"/>
    <property type="evidence" value="ECO:0007669"/>
    <property type="project" value="TreeGrafter"/>
</dbReference>
<dbReference type="InterPro" id="IPR036236">
    <property type="entry name" value="Znf_C2H2_sf"/>
</dbReference>
<dbReference type="InterPro" id="IPR041698">
    <property type="entry name" value="Methyltransf_25"/>
</dbReference>
<dbReference type="SUPFAM" id="SSF57667">
    <property type="entry name" value="beta-beta-alpha zinc fingers"/>
    <property type="match status" value="1"/>
</dbReference>